<dbReference type="EMBL" id="SDPQ02000003">
    <property type="protein sequence ID" value="KAA1395448.1"/>
    <property type="molecule type" value="Genomic_DNA"/>
</dbReference>
<keyword evidence="3 6" id="KW-0812">Transmembrane</keyword>
<comment type="caution">
    <text evidence="8">The sequence shown here is derived from an EMBL/GenBank/DDBJ whole genome shotgun (WGS) entry which is preliminary data.</text>
</comment>
<organism evidence="8 9">
    <name type="scientific">Aeromicrobium ginsengisoli</name>
    <dbReference type="NCBI Taxonomy" id="363867"/>
    <lineage>
        <taxon>Bacteria</taxon>
        <taxon>Bacillati</taxon>
        <taxon>Actinomycetota</taxon>
        <taxon>Actinomycetes</taxon>
        <taxon>Propionibacteriales</taxon>
        <taxon>Nocardioidaceae</taxon>
        <taxon>Aeromicrobium</taxon>
    </lineage>
</organism>
<keyword evidence="4 6" id="KW-1133">Transmembrane helix</keyword>
<gene>
    <name evidence="8" type="ORF">ESP70_014925</name>
</gene>
<name>A0A5M4FAR2_9ACTN</name>
<reference evidence="8" key="1">
    <citation type="submission" date="2019-09" db="EMBL/GenBank/DDBJ databases">
        <authorList>
            <person name="Li J."/>
        </authorList>
    </citation>
    <scope>NUCLEOTIDE SEQUENCE [LARGE SCALE GENOMIC DNA]</scope>
    <source>
        <strain evidence="8">JCM 14732</strain>
    </source>
</reference>
<evidence type="ECO:0000256" key="4">
    <source>
        <dbReference type="ARBA" id="ARBA00022989"/>
    </source>
</evidence>
<keyword evidence="9" id="KW-1185">Reference proteome</keyword>
<dbReference type="InterPro" id="IPR051791">
    <property type="entry name" value="Pra-immunoreactive"/>
</dbReference>
<accession>A0A5M4FAR2</accession>
<protein>
    <submittedName>
        <fullName evidence="8">RDD family protein</fullName>
    </submittedName>
</protein>
<dbReference type="RefSeq" id="WP_149690113.1">
    <property type="nucleotide sequence ID" value="NZ_SDPQ02000003.1"/>
</dbReference>
<keyword evidence="2" id="KW-1003">Cell membrane</keyword>
<dbReference type="OrthoDB" id="9793824at2"/>
<evidence type="ECO:0000313" key="8">
    <source>
        <dbReference type="EMBL" id="KAA1395448.1"/>
    </source>
</evidence>
<dbReference type="PANTHER" id="PTHR36115">
    <property type="entry name" value="PROLINE-RICH ANTIGEN HOMOLOG-RELATED"/>
    <property type="match status" value="1"/>
</dbReference>
<dbReference type="Pfam" id="PF06271">
    <property type="entry name" value="RDD"/>
    <property type="match status" value="1"/>
</dbReference>
<proteinExistence type="predicted"/>
<dbReference type="GO" id="GO:0005886">
    <property type="term" value="C:plasma membrane"/>
    <property type="evidence" value="ECO:0007669"/>
    <property type="project" value="UniProtKB-SubCell"/>
</dbReference>
<dbReference type="PANTHER" id="PTHR36115:SF6">
    <property type="entry name" value="PROLINE-RICH ANTIGEN HOMOLOG"/>
    <property type="match status" value="1"/>
</dbReference>
<evidence type="ECO:0000256" key="5">
    <source>
        <dbReference type="ARBA" id="ARBA00023136"/>
    </source>
</evidence>
<feature type="transmembrane region" description="Helical" evidence="6">
    <location>
        <begin position="55"/>
        <end position="75"/>
    </location>
</feature>
<dbReference type="InterPro" id="IPR010432">
    <property type="entry name" value="RDD"/>
</dbReference>
<evidence type="ECO:0000256" key="2">
    <source>
        <dbReference type="ARBA" id="ARBA00022475"/>
    </source>
</evidence>
<evidence type="ECO:0000256" key="1">
    <source>
        <dbReference type="ARBA" id="ARBA00004651"/>
    </source>
</evidence>
<dbReference type="AlphaFoldDB" id="A0A5M4FAR2"/>
<comment type="subcellular location">
    <subcellularLocation>
        <location evidence="1">Cell membrane</location>
        <topology evidence="1">Multi-pass membrane protein</topology>
    </subcellularLocation>
</comment>
<feature type="transmembrane region" description="Helical" evidence="6">
    <location>
        <begin position="20"/>
        <end position="43"/>
    </location>
</feature>
<evidence type="ECO:0000259" key="7">
    <source>
        <dbReference type="Pfam" id="PF06271"/>
    </source>
</evidence>
<evidence type="ECO:0000256" key="6">
    <source>
        <dbReference type="SAM" id="Phobius"/>
    </source>
</evidence>
<evidence type="ECO:0000313" key="9">
    <source>
        <dbReference type="Proteomes" id="UP000380867"/>
    </source>
</evidence>
<sequence>MSQQYYPTWPSSPKFAGWGARVGASILDSVPTLIVFVICIATFGTTDTADGSFSFQLSGAGAAVYYLFGAAWFFYNTVYRQGTTGASLGKSILGITLGRAGSGEPIGAGMSFVRQIVHILDALPCGLGYLWPLWDSEKRTFADMILSTRVYQSSSLSKR</sequence>
<keyword evidence="5 6" id="KW-0472">Membrane</keyword>
<evidence type="ECO:0000256" key="3">
    <source>
        <dbReference type="ARBA" id="ARBA00022692"/>
    </source>
</evidence>
<dbReference type="Proteomes" id="UP000380867">
    <property type="component" value="Unassembled WGS sequence"/>
</dbReference>
<feature type="domain" description="RDD" evidence="7">
    <location>
        <begin position="16"/>
        <end position="145"/>
    </location>
</feature>